<dbReference type="SUPFAM" id="SSF55120">
    <property type="entry name" value="Pseudouridine synthase"/>
    <property type="match status" value="1"/>
</dbReference>
<dbReference type="NCBIfam" id="NF007784">
    <property type="entry name" value="PRK10475.1"/>
    <property type="match status" value="1"/>
</dbReference>
<dbReference type="CDD" id="cd00165">
    <property type="entry name" value="S4"/>
    <property type="match status" value="1"/>
</dbReference>
<gene>
    <name evidence="6" type="primary">rluF</name>
    <name evidence="6" type="ORF">H0486_05460</name>
</gene>
<dbReference type="Pfam" id="PF00849">
    <property type="entry name" value="PseudoU_synth_2"/>
    <property type="match status" value="1"/>
</dbReference>
<dbReference type="Proteomes" id="UP000574276">
    <property type="component" value="Unassembled WGS sequence"/>
</dbReference>
<evidence type="ECO:0000256" key="1">
    <source>
        <dbReference type="ARBA" id="ARBA00008348"/>
    </source>
</evidence>
<dbReference type="PROSITE" id="PS01149">
    <property type="entry name" value="PSI_RSU"/>
    <property type="match status" value="1"/>
</dbReference>
<dbReference type="EMBL" id="JACEGA010000001">
    <property type="protein sequence ID" value="MBB2182320.1"/>
    <property type="molecule type" value="Genomic_DNA"/>
</dbReference>
<proteinExistence type="inferred from homology"/>
<sequence>MAKRTKNLTSQGEEKEEIRINKFLSEAGVCSRREADRYISEGKVMIDGVVAQMGSKVTKNNVVTFCGKQLQKEEKLVLIAFNKPEGIVCTTDPREPDNIIDYINYGMRIYPIGRLDKDSEGLILLTNDGNIVNKILRAENKHEKEYIVRVNKEITSDFIKNMSVGVPILDTVTNPCKVEMIDKYTFRITLTQGLNRQIRRMCEYFGYRVVHLRRVRIMNIQLGRLKTGDFRNVTEKEIEELNRLIQKRKSVQN</sequence>
<dbReference type="Gene3D" id="3.30.70.580">
    <property type="entry name" value="Pseudouridine synthase I, catalytic domain, N-terminal subdomain"/>
    <property type="match status" value="1"/>
</dbReference>
<dbReference type="SUPFAM" id="SSF55174">
    <property type="entry name" value="Alpha-L RNA-binding motif"/>
    <property type="match status" value="1"/>
</dbReference>
<protein>
    <recommendedName>
        <fullName evidence="4">Pseudouridine synthase</fullName>
        <ecNumber evidence="4">5.4.99.-</ecNumber>
    </recommendedName>
</protein>
<dbReference type="InterPro" id="IPR042092">
    <property type="entry name" value="PsdUridine_s_RsuA/RluB/E/F_cat"/>
</dbReference>
<dbReference type="Gene3D" id="3.30.70.1560">
    <property type="entry name" value="Alpha-L RNA-binding motif"/>
    <property type="match status" value="1"/>
</dbReference>
<evidence type="ECO:0000256" key="4">
    <source>
        <dbReference type="RuleBase" id="RU003887"/>
    </source>
</evidence>
<dbReference type="PANTHER" id="PTHR47683:SF2">
    <property type="entry name" value="RNA-BINDING S4 DOMAIN-CONTAINING PROTEIN"/>
    <property type="match status" value="1"/>
</dbReference>
<feature type="domain" description="RNA-binding S4" evidence="5">
    <location>
        <begin position="18"/>
        <end position="83"/>
    </location>
</feature>
<reference evidence="6 7" key="1">
    <citation type="submission" date="2020-07" db="EMBL/GenBank/DDBJ databases">
        <title>Characterization and genome sequencing of isolate MD1, a novel member within the family Lachnospiraceae.</title>
        <authorList>
            <person name="Rettenmaier R."/>
            <person name="Di Bello L."/>
            <person name="Zinser C."/>
            <person name="Scheitz K."/>
            <person name="Liebl W."/>
            <person name="Zverlov V."/>
        </authorList>
    </citation>
    <scope>NUCLEOTIDE SEQUENCE [LARGE SCALE GENOMIC DNA]</scope>
    <source>
        <strain evidence="6 7">MD1</strain>
    </source>
</reference>
<dbReference type="InterPro" id="IPR002942">
    <property type="entry name" value="S4_RNA-bd"/>
</dbReference>
<evidence type="ECO:0000313" key="7">
    <source>
        <dbReference type="Proteomes" id="UP000574276"/>
    </source>
</evidence>
<dbReference type="InterPro" id="IPR006145">
    <property type="entry name" value="PsdUridine_synth_RsuA/RluA"/>
</dbReference>
<dbReference type="InterPro" id="IPR050343">
    <property type="entry name" value="RsuA_PseudoU_synthase"/>
</dbReference>
<organism evidence="6 7">
    <name type="scientific">Variimorphobacter saccharofermentans</name>
    <dbReference type="NCBI Taxonomy" id="2755051"/>
    <lineage>
        <taxon>Bacteria</taxon>
        <taxon>Bacillati</taxon>
        <taxon>Bacillota</taxon>
        <taxon>Clostridia</taxon>
        <taxon>Lachnospirales</taxon>
        <taxon>Lachnospiraceae</taxon>
        <taxon>Variimorphobacter</taxon>
    </lineage>
</organism>
<accession>A0A839JY13</accession>
<dbReference type="FunFam" id="3.30.70.1560:FF:000002">
    <property type="entry name" value="Pseudouridine synthase"/>
    <property type="match status" value="1"/>
</dbReference>
<evidence type="ECO:0000259" key="5">
    <source>
        <dbReference type="SMART" id="SM00363"/>
    </source>
</evidence>
<dbReference type="GO" id="GO:0000455">
    <property type="term" value="P:enzyme-directed rRNA pseudouridine synthesis"/>
    <property type="evidence" value="ECO:0007669"/>
    <property type="project" value="UniProtKB-ARBA"/>
</dbReference>
<dbReference type="InterPro" id="IPR020103">
    <property type="entry name" value="PsdUridine_synth_cat_dom_sf"/>
</dbReference>
<name>A0A839JY13_9FIRM</name>
<dbReference type="InterPro" id="IPR036986">
    <property type="entry name" value="S4_RNA-bd_sf"/>
</dbReference>
<dbReference type="InterPro" id="IPR000748">
    <property type="entry name" value="PsdUridine_synth_RsuA/RluB/E/F"/>
</dbReference>
<dbReference type="CDD" id="cd02554">
    <property type="entry name" value="PseudoU_synth_RluF"/>
    <property type="match status" value="1"/>
</dbReference>
<comment type="similarity">
    <text evidence="1 4">Belongs to the pseudouridine synthase RsuA family.</text>
</comment>
<evidence type="ECO:0000256" key="3">
    <source>
        <dbReference type="PROSITE-ProRule" id="PRU00182"/>
    </source>
</evidence>
<dbReference type="Pfam" id="PF01479">
    <property type="entry name" value="S4"/>
    <property type="match status" value="1"/>
</dbReference>
<dbReference type="Gene3D" id="3.10.290.10">
    <property type="entry name" value="RNA-binding S4 domain"/>
    <property type="match status" value="1"/>
</dbReference>
<keyword evidence="2 4" id="KW-0413">Isomerase</keyword>
<dbReference type="InterPro" id="IPR020094">
    <property type="entry name" value="TruA/RsuA/RluB/E/F_N"/>
</dbReference>
<dbReference type="FunFam" id="3.10.290.10:FF:000003">
    <property type="entry name" value="Pseudouridine synthase"/>
    <property type="match status" value="1"/>
</dbReference>
<dbReference type="NCBIfam" id="TIGR00093">
    <property type="entry name" value="pseudouridine synthase"/>
    <property type="match status" value="1"/>
</dbReference>
<comment type="caution">
    <text evidence="6">The sequence shown here is derived from an EMBL/GenBank/DDBJ whole genome shotgun (WGS) entry which is preliminary data.</text>
</comment>
<dbReference type="PANTHER" id="PTHR47683">
    <property type="entry name" value="PSEUDOURIDINE SYNTHASE FAMILY PROTEIN-RELATED"/>
    <property type="match status" value="1"/>
</dbReference>
<dbReference type="GO" id="GO:0120159">
    <property type="term" value="F:rRNA pseudouridine synthase activity"/>
    <property type="evidence" value="ECO:0007669"/>
    <property type="project" value="UniProtKB-ARBA"/>
</dbReference>
<dbReference type="EC" id="5.4.99.-" evidence="4"/>
<evidence type="ECO:0000256" key="2">
    <source>
        <dbReference type="ARBA" id="ARBA00023235"/>
    </source>
</evidence>
<keyword evidence="7" id="KW-1185">Reference proteome</keyword>
<dbReference type="GO" id="GO:0003723">
    <property type="term" value="F:RNA binding"/>
    <property type="evidence" value="ECO:0007669"/>
    <property type="project" value="UniProtKB-KW"/>
</dbReference>
<keyword evidence="3" id="KW-0694">RNA-binding</keyword>
<evidence type="ECO:0000313" key="6">
    <source>
        <dbReference type="EMBL" id="MBB2182320.1"/>
    </source>
</evidence>
<dbReference type="RefSeq" id="WP_228352045.1">
    <property type="nucleotide sequence ID" value="NZ_JACEGA010000001.1"/>
</dbReference>
<dbReference type="AlphaFoldDB" id="A0A839JY13"/>
<dbReference type="InterPro" id="IPR018496">
    <property type="entry name" value="PsdUridine_synth_RsuA/RluB_CS"/>
</dbReference>
<dbReference type="SMART" id="SM00363">
    <property type="entry name" value="S4"/>
    <property type="match status" value="1"/>
</dbReference>
<dbReference type="PROSITE" id="PS50889">
    <property type="entry name" value="S4"/>
    <property type="match status" value="1"/>
</dbReference>